<gene>
    <name evidence="1" type="ORF">SeMB42_g01757</name>
</gene>
<dbReference type="EMBL" id="QEAN01000048">
    <property type="protein sequence ID" value="TPX51923.1"/>
    <property type="molecule type" value="Genomic_DNA"/>
</dbReference>
<proteinExistence type="predicted"/>
<dbReference type="Proteomes" id="UP000317494">
    <property type="component" value="Unassembled WGS sequence"/>
</dbReference>
<comment type="caution">
    <text evidence="1">The sequence shown here is derived from an EMBL/GenBank/DDBJ whole genome shotgun (WGS) entry which is preliminary data.</text>
</comment>
<reference evidence="1 2" key="1">
    <citation type="journal article" date="2019" name="Sci. Rep.">
        <title>Comparative genomics of chytrid fungi reveal insights into the obligate biotrophic and pathogenic lifestyle of Synchytrium endobioticum.</title>
        <authorList>
            <person name="van de Vossenberg B.T.L.H."/>
            <person name="Warris S."/>
            <person name="Nguyen H.D.T."/>
            <person name="van Gent-Pelzer M.P.E."/>
            <person name="Joly D.L."/>
            <person name="van de Geest H.C."/>
            <person name="Bonants P.J.M."/>
            <person name="Smith D.S."/>
            <person name="Levesque C.A."/>
            <person name="van der Lee T.A.J."/>
        </authorList>
    </citation>
    <scope>NUCLEOTIDE SEQUENCE [LARGE SCALE GENOMIC DNA]</scope>
    <source>
        <strain evidence="1 2">MB42</strain>
    </source>
</reference>
<sequence length="113" mass="12626">MGTSLPFIHGALKTIPQRLVAHHVRQHGQTMAPSFGHTGDHTQKYNVELIQANGFAHPGAQKETVACYICIILTTIHVMECVYAYHPGVLYPRHDRRSPAALHFNIPTFDISE</sequence>
<dbReference type="VEuPathDB" id="FungiDB:SeMB42_g01757"/>
<keyword evidence="2" id="KW-1185">Reference proteome</keyword>
<evidence type="ECO:0000313" key="2">
    <source>
        <dbReference type="Proteomes" id="UP000317494"/>
    </source>
</evidence>
<evidence type="ECO:0000313" key="1">
    <source>
        <dbReference type="EMBL" id="TPX51923.1"/>
    </source>
</evidence>
<name>A0A507DJX5_9FUNG</name>
<dbReference type="AlphaFoldDB" id="A0A507DJX5"/>
<protein>
    <submittedName>
        <fullName evidence="1">Uncharacterized protein</fullName>
    </submittedName>
</protein>
<organism evidence="1 2">
    <name type="scientific">Synchytrium endobioticum</name>
    <dbReference type="NCBI Taxonomy" id="286115"/>
    <lineage>
        <taxon>Eukaryota</taxon>
        <taxon>Fungi</taxon>
        <taxon>Fungi incertae sedis</taxon>
        <taxon>Chytridiomycota</taxon>
        <taxon>Chytridiomycota incertae sedis</taxon>
        <taxon>Chytridiomycetes</taxon>
        <taxon>Synchytriales</taxon>
        <taxon>Synchytriaceae</taxon>
        <taxon>Synchytrium</taxon>
    </lineage>
</organism>
<accession>A0A507DJX5</accession>